<keyword evidence="2 4" id="KW-0378">Hydrolase</keyword>
<dbReference type="PANTHER" id="PTHR43213">
    <property type="entry name" value="BIFUNCTIONAL DTTP/UTP PYROPHOSPHATASE/METHYLTRANSFERASE PROTEIN-RELATED"/>
    <property type="match status" value="1"/>
</dbReference>
<dbReference type="AlphaFoldDB" id="A0A2K8KWB1"/>
<comment type="cofactor">
    <cofactor evidence="1 4">
        <name>a divalent metal cation</name>
        <dbReference type="ChEBI" id="CHEBI:60240"/>
    </cofactor>
</comment>
<keyword evidence="6" id="KW-1185">Reference proteome</keyword>
<proteinExistence type="inferred from homology"/>
<dbReference type="Proteomes" id="UP000229757">
    <property type="component" value="Chromosome"/>
</dbReference>
<comment type="similarity">
    <text evidence="4">Belongs to the Maf family. YhdE subfamily.</text>
</comment>
<keyword evidence="3 4" id="KW-0546">Nucleotide metabolism</keyword>
<comment type="catalytic activity">
    <reaction evidence="4">
        <text>dTTP + H2O = dTMP + diphosphate + H(+)</text>
        <dbReference type="Rhea" id="RHEA:28534"/>
        <dbReference type="ChEBI" id="CHEBI:15377"/>
        <dbReference type="ChEBI" id="CHEBI:15378"/>
        <dbReference type="ChEBI" id="CHEBI:33019"/>
        <dbReference type="ChEBI" id="CHEBI:37568"/>
        <dbReference type="ChEBI" id="CHEBI:63528"/>
        <dbReference type="EC" id="3.6.1.9"/>
    </reaction>
</comment>
<evidence type="ECO:0000313" key="5">
    <source>
        <dbReference type="EMBL" id="ATX77424.1"/>
    </source>
</evidence>
<gene>
    <name evidence="5" type="primary">maf</name>
    <name evidence="5" type="ORF">REIFOR_02293</name>
</gene>
<dbReference type="Pfam" id="PF02545">
    <property type="entry name" value="Maf"/>
    <property type="match status" value="1"/>
</dbReference>
<dbReference type="RefSeq" id="WP_193437299.1">
    <property type="nucleotide sequence ID" value="NZ_CP011797.1"/>
</dbReference>
<feature type="site" description="Important for substrate specificity" evidence="4">
    <location>
        <position position="12"/>
    </location>
</feature>
<evidence type="ECO:0000256" key="2">
    <source>
        <dbReference type="ARBA" id="ARBA00022801"/>
    </source>
</evidence>
<comment type="subcellular location">
    <subcellularLocation>
        <location evidence="4">Cytoplasm</location>
    </subcellularLocation>
</comment>
<dbReference type="GO" id="GO:0009117">
    <property type="term" value="P:nucleotide metabolic process"/>
    <property type="evidence" value="ECO:0007669"/>
    <property type="project" value="UniProtKB-KW"/>
</dbReference>
<dbReference type="GO" id="GO:0005737">
    <property type="term" value="C:cytoplasm"/>
    <property type="evidence" value="ECO:0007669"/>
    <property type="project" value="UniProtKB-SubCell"/>
</dbReference>
<evidence type="ECO:0000313" key="6">
    <source>
        <dbReference type="Proteomes" id="UP000229757"/>
    </source>
</evidence>
<dbReference type="InterPro" id="IPR029001">
    <property type="entry name" value="ITPase-like_fam"/>
</dbReference>
<feature type="site" description="Important for substrate specificity" evidence="4">
    <location>
        <position position="155"/>
    </location>
</feature>
<comment type="function">
    <text evidence="4">Nucleoside triphosphate pyrophosphatase that hydrolyzes dTTP and UTP. May have a dual role in cell division arrest and in preventing the incorporation of modified nucleotides into cellular nucleic acids.</text>
</comment>
<name>A0A2K8KWB1_9GAMM</name>
<dbReference type="GO" id="GO:0036218">
    <property type="term" value="F:dTTP diphosphatase activity"/>
    <property type="evidence" value="ECO:0007669"/>
    <property type="project" value="RHEA"/>
</dbReference>
<comment type="caution">
    <text evidence="4">Lacks conserved residue(s) required for the propagation of feature annotation.</text>
</comment>
<protein>
    <recommendedName>
        <fullName evidence="4">dTTP/UTP pyrophosphatase</fullName>
        <shortName evidence="4">dTTPase/UTPase</shortName>
        <ecNumber evidence="4">3.6.1.9</ecNumber>
    </recommendedName>
    <alternativeName>
        <fullName evidence="4">Nucleoside triphosphate pyrophosphatase</fullName>
    </alternativeName>
    <alternativeName>
        <fullName evidence="4">Nucleotide pyrophosphatase</fullName>
        <shortName evidence="4">Nucleotide PPase</shortName>
    </alternativeName>
</protein>
<dbReference type="KEGG" id="rfo:REIFOR_02293"/>
<keyword evidence="4" id="KW-0963">Cytoplasm</keyword>
<dbReference type="Gene3D" id="3.90.950.10">
    <property type="match status" value="1"/>
</dbReference>
<comment type="catalytic activity">
    <reaction evidence="4">
        <text>UTP + H2O = UMP + diphosphate + H(+)</text>
        <dbReference type="Rhea" id="RHEA:29395"/>
        <dbReference type="ChEBI" id="CHEBI:15377"/>
        <dbReference type="ChEBI" id="CHEBI:15378"/>
        <dbReference type="ChEBI" id="CHEBI:33019"/>
        <dbReference type="ChEBI" id="CHEBI:46398"/>
        <dbReference type="ChEBI" id="CHEBI:57865"/>
        <dbReference type="EC" id="3.6.1.9"/>
    </reaction>
</comment>
<dbReference type="PIRSF" id="PIRSF006305">
    <property type="entry name" value="Maf"/>
    <property type="match status" value="1"/>
</dbReference>
<dbReference type="CDD" id="cd00555">
    <property type="entry name" value="Maf"/>
    <property type="match status" value="1"/>
</dbReference>
<reference evidence="5 6" key="1">
    <citation type="journal article" date="2017" name="Environ. Microbiol.">
        <title>Genomic and physiological analyses of 'Reinekea forsetii' reveal a versatile opportunistic lifestyle during spring algae blooms.</title>
        <authorList>
            <person name="Avci B."/>
            <person name="Hahnke R.L."/>
            <person name="Chafee M."/>
            <person name="Fischer T."/>
            <person name="Gruber-Vodicka H."/>
            <person name="Tegetmeyer H.E."/>
            <person name="Harder J."/>
            <person name="Fuchs B.M."/>
            <person name="Amann R.I."/>
            <person name="Teeling H."/>
        </authorList>
    </citation>
    <scope>NUCLEOTIDE SEQUENCE [LARGE SCALE GENOMIC DNA]</scope>
    <source>
        <strain evidence="5 6">Hel1_31_D35</strain>
    </source>
</reference>
<dbReference type="PANTHER" id="PTHR43213:SF5">
    <property type="entry name" value="BIFUNCTIONAL DTTP_UTP PYROPHOSPHATASE_METHYLTRANSFERASE PROTEIN-RELATED"/>
    <property type="match status" value="1"/>
</dbReference>
<dbReference type="HAMAP" id="MF_00528">
    <property type="entry name" value="Maf"/>
    <property type="match status" value="1"/>
</dbReference>
<organism evidence="5 6">
    <name type="scientific">Reinekea forsetii</name>
    <dbReference type="NCBI Taxonomy" id="1336806"/>
    <lineage>
        <taxon>Bacteria</taxon>
        <taxon>Pseudomonadati</taxon>
        <taxon>Pseudomonadota</taxon>
        <taxon>Gammaproteobacteria</taxon>
        <taxon>Oceanospirillales</taxon>
        <taxon>Saccharospirillaceae</taxon>
        <taxon>Reinekea</taxon>
    </lineage>
</organism>
<evidence type="ECO:0000256" key="1">
    <source>
        <dbReference type="ARBA" id="ARBA00001968"/>
    </source>
</evidence>
<dbReference type="SUPFAM" id="SSF52972">
    <property type="entry name" value="ITPase-like"/>
    <property type="match status" value="1"/>
</dbReference>
<dbReference type="GO" id="GO:0036221">
    <property type="term" value="F:UTP diphosphatase activity"/>
    <property type="evidence" value="ECO:0007669"/>
    <property type="project" value="RHEA"/>
</dbReference>
<feature type="site" description="Important for substrate specificity" evidence="4">
    <location>
        <position position="73"/>
    </location>
</feature>
<dbReference type="EC" id="3.6.1.9" evidence="4"/>
<evidence type="ECO:0000256" key="4">
    <source>
        <dbReference type="HAMAP-Rule" id="MF_00528"/>
    </source>
</evidence>
<feature type="active site" description="Proton acceptor" evidence="4">
    <location>
        <position position="72"/>
    </location>
</feature>
<dbReference type="NCBIfam" id="TIGR00172">
    <property type="entry name" value="maf"/>
    <property type="match status" value="1"/>
</dbReference>
<dbReference type="InterPro" id="IPR003697">
    <property type="entry name" value="Maf-like"/>
</dbReference>
<dbReference type="EMBL" id="CP011797">
    <property type="protein sequence ID" value="ATX77424.1"/>
    <property type="molecule type" value="Genomic_DNA"/>
</dbReference>
<evidence type="ECO:0000256" key="3">
    <source>
        <dbReference type="ARBA" id="ARBA00023080"/>
    </source>
</evidence>
<accession>A0A2K8KWB1</accession>
<sequence length="198" mass="21190">MAKLILASQSPRRRELLTTLGIDFTALATDIDESVLSGETPNRYVDRLALVKAQAGLALLDRPADCWVLGSDTSVVIDGQILGKPTSKEHFQTMMRLLSGRTHQVLTGIALVSVGDSYRALVTTDVSFMALSEPQISAYWHSGEPLDKAGGYGIQGLGGVFVTKIAGSYSSVVGLPLHETALLLGKARFSLYQGLMPI</sequence>